<dbReference type="Proteomes" id="UP000199306">
    <property type="component" value="Unassembled WGS sequence"/>
</dbReference>
<dbReference type="GO" id="GO:0032259">
    <property type="term" value="P:methylation"/>
    <property type="evidence" value="ECO:0007669"/>
    <property type="project" value="UniProtKB-KW"/>
</dbReference>
<sequence>MFSYYGSKSKIIDLYPAPKHDTIIEPFAGSARYSLKYFDRDIYLYDKYDVIVRMWKFLQKCSPNDILSLPDFKQGDLVRDFNFDCIEMEWLVGFMVGKGRPIPSNKVSKWGAMRYRTDKIRIAKNLHKIKHWHIEHKQYTEIENIDAVWFIDPPYETKGFLYKHNKIDYNHLASFCKSRKGQVIVCEAQDATWLPFKSLPTNQRTSKGVSNEAIWSNEQLNLGHQCVLF</sequence>
<dbReference type="RefSeq" id="WP_092016894.1">
    <property type="nucleotide sequence ID" value="NZ_FOXH01000005.1"/>
</dbReference>
<keyword evidence="1" id="KW-0489">Methyltransferase</keyword>
<reference evidence="1 2" key="1">
    <citation type="submission" date="2016-10" db="EMBL/GenBank/DDBJ databases">
        <authorList>
            <person name="de Groot N.N."/>
        </authorList>
    </citation>
    <scope>NUCLEOTIDE SEQUENCE [LARGE SCALE GENOMIC DNA]</scope>
    <source>
        <strain evidence="2">E92,LMG 26720,CCM 7988</strain>
    </source>
</reference>
<dbReference type="EMBL" id="FOXH01000005">
    <property type="protein sequence ID" value="SFP76259.1"/>
    <property type="molecule type" value="Genomic_DNA"/>
</dbReference>
<organism evidence="1 2">
    <name type="scientific">Pseudarcicella hirudinis</name>
    <dbReference type="NCBI Taxonomy" id="1079859"/>
    <lineage>
        <taxon>Bacteria</taxon>
        <taxon>Pseudomonadati</taxon>
        <taxon>Bacteroidota</taxon>
        <taxon>Cytophagia</taxon>
        <taxon>Cytophagales</taxon>
        <taxon>Flectobacillaceae</taxon>
        <taxon>Pseudarcicella</taxon>
    </lineage>
</organism>
<dbReference type="OrthoDB" id="7857490at2"/>
<evidence type="ECO:0000313" key="1">
    <source>
        <dbReference type="EMBL" id="SFP76259.1"/>
    </source>
</evidence>
<gene>
    <name evidence="1" type="ORF">SAMN04515674_105298</name>
</gene>
<name>A0A1I5SZR5_9BACT</name>
<dbReference type="InterPro" id="IPR029063">
    <property type="entry name" value="SAM-dependent_MTases_sf"/>
</dbReference>
<dbReference type="AlphaFoldDB" id="A0A1I5SZR5"/>
<proteinExistence type="predicted"/>
<dbReference type="SUPFAM" id="SSF53335">
    <property type="entry name" value="S-adenosyl-L-methionine-dependent methyltransferases"/>
    <property type="match status" value="1"/>
</dbReference>
<keyword evidence="1" id="KW-0808">Transferase</keyword>
<protein>
    <submittedName>
        <fullName evidence="1">Site-specific DNA-adenine methylase</fullName>
    </submittedName>
</protein>
<dbReference type="GO" id="GO:0008168">
    <property type="term" value="F:methyltransferase activity"/>
    <property type="evidence" value="ECO:0007669"/>
    <property type="project" value="UniProtKB-KW"/>
</dbReference>
<keyword evidence="2" id="KW-1185">Reference proteome</keyword>
<accession>A0A1I5SZR5</accession>
<evidence type="ECO:0000313" key="2">
    <source>
        <dbReference type="Proteomes" id="UP000199306"/>
    </source>
</evidence>
<dbReference type="STRING" id="1079859.SAMN04515674_105298"/>